<organism evidence="3 4">
    <name type="scientific">Centaurea solstitialis</name>
    <name type="common">yellow star-thistle</name>
    <dbReference type="NCBI Taxonomy" id="347529"/>
    <lineage>
        <taxon>Eukaryota</taxon>
        <taxon>Viridiplantae</taxon>
        <taxon>Streptophyta</taxon>
        <taxon>Embryophyta</taxon>
        <taxon>Tracheophyta</taxon>
        <taxon>Spermatophyta</taxon>
        <taxon>Magnoliopsida</taxon>
        <taxon>eudicotyledons</taxon>
        <taxon>Gunneridae</taxon>
        <taxon>Pentapetalae</taxon>
        <taxon>asterids</taxon>
        <taxon>campanulids</taxon>
        <taxon>Asterales</taxon>
        <taxon>Asteraceae</taxon>
        <taxon>Carduoideae</taxon>
        <taxon>Cardueae</taxon>
        <taxon>Centaureinae</taxon>
        <taxon>Centaurea</taxon>
    </lineage>
</organism>
<accession>A0AA38SG24</accession>
<dbReference type="GO" id="GO:0005886">
    <property type="term" value="C:plasma membrane"/>
    <property type="evidence" value="ECO:0007669"/>
    <property type="project" value="TreeGrafter"/>
</dbReference>
<sequence length="66" mass="7459">MLVMEAGHVMSIFDARVIKEGTRDEFLALANLARRCLNMNGKNKPTMKEVAVELEIIRMSRVPSII</sequence>
<reference evidence="3" key="1">
    <citation type="submission" date="2023-03" db="EMBL/GenBank/DDBJ databases">
        <title>Chromosome-scale reference genome and RAD-based genetic map of yellow starthistle (Centaurea solstitialis) reveal putative structural variation and QTLs associated with invader traits.</title>
        <authorList>
            <person name="Reatini B."/>
            <person name="Cang F.A."/>
            <person name="Jiang Q."/>
            <person name="Mckibben M.T.W."/>
            <person name="Barker M.S."/>
            <person name="Rieseberg L.H."/>
            <person name="Dlugosch K.M."/>
        </authorList>
    </citation>
    <scope>NUCLEOTIDE SEQUENCE</scope>
    <source>
        <strain evidence="3">CAN-66</strain>
        <tissue evidence="3">Leaf</tissue>
    </source>
</reference>
<evidence type="ECO:0000313" key="4">
    <source>
        <dbReference type="Proteomes" id="UP001172457"/>
    </source>
</evidence>
<keyword evidence="4" id="KW-1185">Reference proteome</keyword>
<dbReference type="InterPro" id="IPR045274">
    <property type="entry name" value="WAK-like"/>
</dbReference>
<dbReference type="GO" id="GO:0007166">
    <property type="term" value="P:cell surface receptor signaling pathway"/>
    <property type="evidence" value="ECO:0007669"/>
    <property type="project" value="InterPro"/>
</dbReference>
<comment type="caution">
    <text evidence="3">The sequence shown here is derived from an EMBL/GenBank/DDBJ whole genome shotgun (WGS) entry which is preliminary data.</text>
</comment>
<gene>
    <name evidence="3" type="ORF">OSB04_027820</name>
</gene>
<dbReference type="PANTHER" id="PTHR27005">
    <property type="entry name" value="WALL-ASSOCIATED RECEPTOR KINASE-LIKE 21"/>
    <property type="match status" value="1"/>
</dbReference>
<evidence type="ECO:0000256" key="1">
    <source>
        <dbReference type="ARBA" id="ARBA00022741"/>
    </source>
</evidence>
<dbReference type="GO" id="GO:0005524">
    <property type="term" value="F:ATP binding"/>
    <property type="evidence" value="ECO:0007669"/>
    <property type="project" value="UniProtKB-KW"/>
</dbReference>
<protein>
    <submittedName>
        <fullName evidence="3">Uncharacterized protein</fullName>
    </submittedName>
</protein>
<proteinExistence type="predicted"/>
<dbReference type="Gene3D" id="1.10.510.10">
    <property type="entry name" value="Transferase(Phosphotransferase) domain 1"/>
    <property type="match status" value="1"/>
</dbReference>
<dbReference type="AlphaFoldDB" id="A0AA38SG24"/>
<keyword evidence="1" id="KW-0547">Nucleotide-binding</keyword>
<dbReference type="Proteomes" id="UP001172457">
    <property type="component" value="Chromosome 7"/>
</dbReference>
<dbReference type="PANTHER" id="PTHR27005:SF388">
    <property type="entry name" value="MITOGEN-ACTIVATED PROTEIN (MAP) KINASE KINASE KINASE 10-RELATED"/>
    <property type="match status" value="1"/>
</dbReference>
<evidence type="ECO:0000256" key="2">
    <source>
        <dbReference type="ARBA" id="ARBA00022840"/>
    </source>
</evidence>
<dbReference type="EMBL" id="JARYMX010000007">
    <property type="protein sequence ID" value="KAJ9541314.1"/>
    <property type="molecule type" value="Genomic_DNA"/>
</dbReference>
<evidence type="ECO:0000313" key="3">
    <source>
        <dbReference type="EMBL" id="KAJ9541314.1"/>
    </source>
</evidence>
<name>A0AA38SG24_9ASTR</name>
<keyword evidence="2" id="KW-0067">ATP-binding</keyword>
<dbReference type="GO" id="GO:0004674">
    <property type="term" value="F:protein serine/threonine kinase activity"/>
    <property type="evidence" value="ECO:0007669"/>
    <property type="project" value="TreeGrafter"/>
</dbReference>